<proteinExistence type="predicted"/>
<keyword evidence="4" id="KW-1185">Reference proteome</keyword>
<dbReference type="Gramene" id="ESQ55740">
    <property type="protein sequence ID" value="ESQ55740"/>
    <property type="gene ID" value="EUTSA_v10026423mg"/>
</dbReference>
<dbReference type="STRING" id="72664.V4LYI6"/>
<evidence type="ECO:0000256" key="1">
    <source>
        <dbReference type="SAM" id="MobiDB-lite"/>
    </source>
</evidence>
<gene>
    <name evidence="3" type="ORF">EUTSA_v10026423mg</name>
</gene>
<protein>
    <submittedName>
        <fullName evidence="3">Uncharacterized protein</fullName>
    </submittedName>
</protein>
<feature type="signal peptide" evidence="2">
    <location>
        <begin position="1"/>
        <end position="22"/>
    </location>
</feature>
<name>V4LYI6_EUTSA</name>
<feature type="compositionally biased region" description="Low complexity" evidence="1">
    <location>
        <begin position="85"/>
        <end position="97"/>
    </location>
</feature>
<dbReference type="KEGG" id="eus:EUTSA_v10026423mg"/>
<reference evidence="3 4" key="1">
    <citation type="journal article" date="2013" name="Front. Plant Sci.">
        <title>The Reference Genome of the Halophytic Plant Eutrema salsugineum.</title>
        <authorList>
            <person name="Yang R."/>
            <person name="Jarvis D.E."/>
            <person name="Chen H."/>
            <person name="Beilstein M.A."/>
            <person name="Grimwood J."/>
            <person name="Jenkins J."/>
            <person name="Shu S."/>
            <person name="Prochnik S."/>
            <person name="Xin M."/>
            <person name="Ma C."/>
            <person name="Schmutz J."/>
            <person name="Wing R.A."/>
            <person name="Mitchell-Olds T."/>
            <person name="Schumaker K.S."/>
            <person name="Wang X."/>
        </authorList>
    </citation>
    <scope>NUCLEOTIDE SEQUENCE [LARGE SCALE GENOMIC DNA]</scope>
</reference>
<dbReference type="AlphaFoldDB" id="V4LYI6"/>
<feature type="region of interest" description="Disordered" evidence="1">
    <location>
        <begin position="80"/>
        <end position="134"/>
    </location>
</feature>
<evidence type="ECO:0000313" key="3">
    <source>
        <dbReference type="EMBL" id="ESQ55740.1"/>
    </source>
</evidence>
<evidence type="ECO:0000313" key="4">
    <source>
        <dbReference type="Proteomes" id="UP000030689"/>
    </source>
</evidence>
<dbReference type="eggNOG" id="ENOG502SBZF">
    <property type="taxonomic scope" value="Eukaryota"/>
</dbReference>
<evidence type="ECO:0000256" key="2">
    <source>
        <dbReference type="SAM" id="SignalP"/>
    </source>
</evidence>
<feature type="chain" id="PRO_5004722116" evidence="2">
    <location>
        <begin position="23"/>
        <end position="165"/>
    </location>
</feature>
<accession>V4LYI6</accession>
<dbReference type="Proteomes" id="UP000030689">
    <property type="component" value="Unassembled WGS sequence"/>
</dbReference>
<keyword evidence="2" id="KW-0732">Signal</keyword>
<sequence>MASSQALLLVTLPMVLIHFSLAQSPMMAPSGSMSMPPMSSGRSSPMPMMTPPPMPMAPPPMPMTPPPMPMAPPPMPMTPPPMMPMTPSSSPMAQPTTPMGPSPSPLSVPDMASPPMPPSAMESAPSPGPMPPGMASQDSGAFNVRNNVVALSFVVGVAAAHLLIV</sequence>
<feature type="compositionally biased region" description="Pro residues" evidence="1">
    <location>
        <begin position="98"/>
        <end position="118"/>
    </location>
</feature>
<dbReference type="EMBL" id="KI517384">
    <property type="protein sequence ID" value="ESQ55740.1"/>
    <property type="molecule type" value="Genomic_DNA"/>
</dbReference>
<organism evidence="3 4">
    <name type="scientific">Eutrema salsugineum</name>
    <name type="common">Saltwater cress</name>
    <name type="synonym">Sisymbrium salsugineum</name>
    <dbReference type="NCBI Taxonomy" id="72664"/>
    <lineage>
        <taxon>Eukaryota</taxon>
        <taxon>Viridiplantae</taxon>
        <taxon>Streptophyta</taxon>
        <taxon>Embryophyta</taxon>
        <taxon>Tracheophyta</taxon>
        <taxon>Spermatophyta</taxon>
        <taxon>Magnoliopsida</taxon>
        <taxon>eudicotyledons</taxon>
        <taxon>Gunneridae</taxon>
        <taxon>Pentapetalae</taxon>
        <taxon>rosids</taxon>
        <taxon>malvids</taxon>
        <taxon>Brassicales</taxon>
        <taxon>Brassicaceae</taxon>
        <taxon>Eutremeae</taxon>
        <taxon>Eutrema</taxon>
    </lineage>
</organism>
<dbReference type="OMA" id="MALSHPM"/>